<keyword evidence="2" id="KW-0413">Isomerase</keyword>
<name>A0A6N1XBR3_9BURK</name>
<dbReference type="KEGG" id="aant:HUK68_20615"/>
<keyword evidence="2" id="KW-0614">Plasmid</keyword>
<dbReference type="PANTHER" id="PTHR42964">
    <property type="entry name" value="ENOYL-COA HYDRATASE"/>
    <property type="match status" value="1"/>
</dbReference>
<dbReference type="CDD" id="cd06558">
    <property type="entry name" value="crotonase-like"/>
    <property type="match status" value="1"/>
</dbReference>
<dbReference type="Proteomes" id="UP000509579">
    <property type="component" value="Plasmid unnamed1"/>
</dbReference>
<dbReference type="AlphaFoldDB" id="A0A6N1XBR3"/>
<dbReference type="GO" id="GO:0008300">
    <property type="term" value="P:isoprenoid catabolic process"/>
    <property type="evidence" value="ECO:0007669"/>
    <property type="project" value="TreeGrafter"/>
</dbReference>
<reference evidence="2 3" key="1">
    <citation type="submission" date="2020-06" db="EMBL/GenBank/DDBJ databases">
        <title>Acidovorax antarctica sp. nov., isolated from Corinth ice sheet soil, Antarctic Fields Peninsula.</title>
        <authorList>
            <person name="Xu Q."/>
            <person name="Peng F."/>
        </authorList>
    </citation>
    <scope>NUCLEOTIDE SEQUENCE [LARGE SCALE GENOMIC DNA]</scope>
    <source>
        <strain evidence="2 3">16-35-5</strain>
        <plasmid evidence="2 3">unnamed1</plasmid>
    </source>
</reference>
<protein>
    <submittedName>
        <fullName evidence="2">Enoyl-CoA hydratase/isomerase family protein</fullName>
    </submittedName>
</protein>
<dbReference type="Pfam" id="PF00378">
    <property type="entry name" value="ECH_1"/>
    <property type="match status" value="1"/>
</dbReference>
<comment type="similarity">
    <text evidence="1">Belongs to the enoyl-CoA hydratase/isomerase family.</text>
</comment>
<sequence>MPFHNLEIETQGPTATVWLNRPEVRNALDEVLLAEITQAVNQLERDDRIRVLVIAGRGKAFCAGADLNWMKRMASYSEAQNHADAMGLATMLKTLHGVRKPTIARVHGAAFAGGMGLAAACDVVVAEPTVEFCLSEVRIGLIPSTISPYILQALGTQAAKRYMLTAERLGAQEAHRLGFVQALSEPGGIDHSVAQIAQALIAGGPSALARTKALIDAVANRALDDELVTETAGLIASVRASSEGREGVASFLEKRRPAWLGSARG</sequence>
<proteinExistence type="inferred from homology"/>
<gene>
    <name evidence="2" type="ORF">HUK68_20615</name>
</gene>
<dbReference type="InterPro" id="IPR051683">
    <property type="entry name" value="Enoyl-CoA_Hydratase/Isomerase"/>
</dbReference>
<dbReference type="RefSeq" id="WP_175506124.1">
    <property type="nucleotide sequence ID" value="NZ_CP054841.1"/>
</dbReference>
<evidence type="ECO:0000313" key="3">
    <source>
        <dbReference type="Proteomes" id="UP000509579"/>
    </source>
</evidence>
<dbReference type="InterPro" id="IPR001753">
    <property type="entry name" value="Enoyl-CoA_hydra/iso"/>
</dbReference>
<keyword evidence="3" id="KW-1185">Reference proteome</keyword>
<evidence type="ECO:0000256" key="1">
    <source>
        <dbReference type="ARBA" id="ARBA00005254"/>
    </source>
</evidence>
<dbReference type="InterPro" id="IPR014748">
    <property type="entry name" value="Enoyl-CoA_hydra_C"/>
</dbReference>
<dbReference type="EMBL" id="CP054841">
    <property type="protein sequence ID" value="QKV55335.1"/>
    <property type="molecule type" value="Genomic_DNA"/>
</dbReference>
<dbReference type="Gene3D" id="1.10.12.10">
    <property type="entry name" value="Lyase 2-enoyl-coa Hydratase, Chain A, domain 2"/>
    <property type="match status" value="1"/>
</dbReference>
<dbReference type="SUPFAM" id="SSF52096">
    <property type="entry name" value="ClpP/crotonase"/>
    <property type="match status" value="1"/>
</dbReference>
<evidence type="ECO:0000313" key="2">
    <source>
        <dbReference type="EMBL" id="QKV55335.1"/>
    </source>
</evidence>
<geneLocation type="plasmid" evidence="2 3">
    <name>unnamed1</name>
</geneLocation>
<dbReference type="GO" id="GO:0016853">
    <property type="term" value="F:isomerase activity"/>
    <property type="evidence" value="ECO:0007669"/>
    <property type="project" value="UniProtKB-KW"/>
</dbReference>
<organism evidence="2 3">
    <name type="scientific">Comamonas antarctica</name>
    <dbReference type="NCBI Taxonomy" id="2743470"/>
    <lineage>
        <taxon>Bacteria</taxon>
        <taxon>Pseudomonadati</taxon>
        <taxon>Pseudomonadota</taxon>
        <taxon>Betaproteobacteria</taxon>
        <taxon>Burkholderiales</taxon>
        <taxon>Comamonadaceae</taxon>
        <taxon>Comamonas</taxon>
    </lineage>
</organism>
<accession>A0A6N1XBR3</accession>
<dbReference type="Gene3D" id="3.90.226.10">
    <property type="entry name" value="2-enoyl-CoA Hydratase, Chain A, domain 1"/>
    <property type="match status" value="1"/>
</dbReference>
<dbReference type="PANTHER" id="PTHR42964:SF1">
    <property type="entry name" value="POLYKETIDE BIOSYNTHESIS ENOYL-COA HYDRATASE PKSH-RELATED"/>
    <property type="match status" value="1"/>
</dbReference>
<dbReference type="InterPro" id="IPR029045">
    <property type="entry name" value="ClpP/crotonase-like_dom_sf"/>
</dbReference>